<dbReference type="RefSeq" id="WP_118877361.1">
    <property type="nucleotide sequence ID" value="NZ_QWEI01000010.1"/>
</dbReference>
<name>A0A396SJD3_9BACL</name>
<dbReference type="Proteomes" id="UP000265692">
    <property type="component" value="Unassembled WGS sequence"/>
</dbReference>
<dbReference type="InterPro" id="IPR006015">
    <property type="entry name" value="Universal_stress_UspA"/>
</dbReference>
<organism evidence="4 5">
    <name type="scientific">Ureibacillus yapensis</name>
    <dbReference type="NCBI Taxonomy" id="2304605"/>
    <lineage>
        <taxon>Bacteria</taxon>
        <taxon>Bacillati</taxon>
        <taxon>Bacillota</taxon>
        <taxon>Bacilli</taxon>
        <taxon>Bacillales</taxon>
        <taxon>Caryophanaceae</taxon>
        <taxon>Ureibacillus</taxon>
    </lineage>
</organism>
<protein>
    <recommendedName>
        <fullName evidence="2">Universal stress protein</fullName>
    </recommendedName>
</protein>
<sequence length="139" mass="15422">MNNYRRIAVAVDFSDQSLKALERAKNVALTNKATLLLVNVVDTKSFGSVAAYDLKYAEKLKQQSEEKIYELKSRLQAEGVPTIETMIEEGSPKQVLTGLTNVDLIICGATGLNKLEKMVIGSVAERIVRYSPYDVLIVR</sequence>
<dbReference type="PANTHER" id="PTHR46268:SF6">
    <property type="entry name" value="UNIVERSAL STRESS PROTEIN UP12"/>
    <property type="match status" value="1"/>
</dbReference>
<keyword evidence="5" id="KW-1185">Reference proteome</keyword>
<gene>
    <name evidence="4" type="ORF">D1B33_15175</name>
</gene>
<dbReference type="GO" id="GO:0005737">
    <property type="term" value="C:cytoplasm"/>
    <property type="evidence" value="ECO:0007669"/>
    <property type="project" value="UniProtKB-SubCell"/>
</dbReference>
<dbReference type="SUPFAM" id="SSF52402">
    <property type="entry name" value="Adenine nucleotide alpha hydrolases-like"/>
    <property type="match status" value="1"/>
</dbReference>
<evidence type="ECO:0000313" key="5">
    <source>
        <dbReference type="Proteomes" id="UP000265692"/>
    </source>
</evidence>
<dbReference type="CDD" id="cd00293">
    <property type="entry name" value="USP-like"/>
    <property type="match status" value="1"/>
</dbReference>
<comment type="similarity">
    <text evidence="1 2">Belongs to the universal stress protein A family.</text>
</comment>
<dbReference type="InterPro" id="IPR006016">
    <property type="entry name" value="UspA"/>
</dbReference>
<dbReference type="PANTHER" id="PTHR46268">
    <property type="entry name" value="STRESS RESPONSE PROTEIN NHAX"/>
    <property type="match status" value="1"/>
</dbReference>
<comment type="caution">
    <text evidence="4">The sequence shown here is derived from an EMBL/GenBank/DDBJ whole genome shotgun (WGS) entry which is preliminary data.</text>
</comment>
<dbReference type="PIRSF" id="PIRSF006276">
    <property type="entry name" value="UspA"/>
    <property type="match status" value="1"/>
</dbReference>
<dbReference type="EMBL" id="QWEI01000010">
    <property type="protein sequence ID" value="RHW33499.1"/>
    <property type="molecule type" value="Genomic_DNA"/>
</dbReference>
<dbReference type="AlphaFoldDB" id="A0A396SJD3"/>
<accession>A0A396SJD3</accession>
<comment type="subcellular location">
    <subcellularLocation>
        <location evidence="2">Cytoplasm</location>
    </subcellularLocation>
</comment>
<evidence type="ECO:0000256" key="2">
    <source>
        <dbReference type="PIRNR" id="PIRNR006276"/>
    </source>
</evidence>
<dbReference type="PRINTS" id="PR01438">
    <property type="entry name" value="UNVRSLSTRESS"/>
</dbReference>
<feature type="domain" description="UspA" evidence="3">
    <location>
        <begin position="4"/>
        <end position="139"/>
    </location>
</feature>
<keyword evidence="2" id="KW-0963">Cytoplasm</keyword>
<dbReference type="OrthoDB" id="9794782at2"/>
<evidence type="ECO:0000313" key="4">
    <source>
        <dbReference type="EMBL" id="RHW33499.1"/>
    </source>
</evidence>
<proteinExistence type="inferred from homology"/>
<evidence type="ECO:0000259" key="3">
    <source>
        <dbReference type="Pfam" id="PF00582"/>
    </source>
</evidence>
<dbReference type="InterPro" id="IPR014729">
    <property type="entry name" value="Rossmann-like_a/b/a_fold"/>
</dbReference>
<reference evidence="4 5" key="1">
    <citation type="submission" date="2018-08" db="EMBL/GenBank/DDBJ databases">
        <title>Lysinibacillus sp. YLB-03 draft genome sequence.</title>
        <authorList>
            <person name="Yu L."/>
        </authorList>
    </citation>
    <scope>NUCLEOTIDE SEQUENCE [LARGE SCALE GENOMIC DNA]</scope>
    <source>
        <strain evidence="4 5">YLB-03</strain>
    </source>
</reference>
<evidence type="ECO:0000256" key="1">
    <source>
        <dbReference type="ARBA" id="ARBA00008791"/>
    </source>
</evidence>
<dbReference type="Pfam" id="PF00582">
    <property type="entry name" value="Usp"/>
    <property type="match status" value="1"/>
</dbReference>
<dbReference type="Gene3D" id="3.40.50.620">
    <property type="entry name" value="HUPs"/>
    <property type="match status" value="1"/>
</dbReference>